<dbReference type="GO" id="GO:0047480">
    <property type="term" value="F:UDP-N-acetylmuramoyl-tripeptide-D-alanyl-D-alanine ligase activity"/>
    <property type="evidence" value="ECO:0007669"/>
    <property type="project" value="UniProtKB-UniRule"/>
</dbReference>
<evidence type="ECO:0000256" key="6">
    <source>
        <dbReference type="ARBA" id="ARBA00022960"/>
    </source>
</evidence>
<evidence type="ECO:0000256" key="11">
    <source>
        <dbReference type="RuleBase" id="RU004136"/>
    </source>
</evidence>
<comment type="pathway">
    <text evidence="10 11">Cell wall biogenesis; peptidoglycan biosynthesis.</text>
</comment>
<comment type="caution">
    <text evidence="14">The sequence shown here is derived from an EMBL/GenBank/DDBJ whole genome shotgun (WGS) entry which is preliminary data.</text>
</comment>
<dbReference type="GO" id="GO:0071555">
    <property type="term" value="P:cell wall organization"/>
    <property type="evidence" value="ECO:0007669"/>
    <property type="project" value="UniProtKB-KW"/>
</dbReference>
<dbReference type="UniPathway" id="UPA00219"/>
<evidence type="ECO:0000256" key="1">
    <source>
        <dbReference type="ARBA" id="ARBA00022490"/>
    </source>
</evidence>
<gene>
    <name evidence="10" type="primary">murF</name>
    <name evidence="14" type="ORF">C7B45_13880</name>
</gene>
<comment type="function">
    <text evidence="10 11">Involved in cell wall formation. Catalyzes the final step in the synthesis of UDP-N-acetylmuramoyl-pentapeptide, the precursor of murein.</text>
</comment>
<evidence type="ECO:0000313" key="14">
    <source>
        <dbReference type="EMBL" id="PSR20676.1"/>
    </source>
</evidence>
<feature type="domain" description="Mur ligase central" evidence="13">
    <location>
        <begin position="107"/>
        <end position="291"/>
    </location>
</feature>
<evidence type="ECO:0000313" key="15">
    <source>
        <dbReference type="Proteomes" id="UP000241848"/>
    </source>
</evidence>
<accession>A0A2T2WEL3</accession>
<dbReference type="InterPro" id="IPR035911">
    <property type="entry name" value="MurE/MurF_N"/>
</dbReference>
<dbReference type="SUPFAM" id="SSF63418">
    <property type="entry name" value="MurE/MurF N-terminal domain"/>
    <property type="match status" value="1"/>
</dbReference>
<dbReference type="InterPro" id="IPR036615">
    <property type="entry name" value="Mur_ligase_C_dom_sf"/>
</dbReference>
<evidence type="ECO:0000256" key="4">
    <source>
        <dbReference type="ARBA" id="ARBA00022741"/>
    </source>
</evidence>
<organism evidence="14 15">
    <name type="scientific">Sulfobacillus acidophilus</name>
    <dbReference type="NCBI Taxonomy" id="53633"/>
    <lineage>
        <taxon>Bacteria</taxon>
        <taxon>Bacillati</taxon>
        <taxon>Bacillota</taxon>
        <taxon>Clostridia</taxon>
        <taxon>Eubacteriales</taxon>
        <taxon>Clostridiales Family XVII. Incertae Sedis</taxon>
        <taxon>Sulfobacillus</taxon>
    </lineage>
</organism>
<dbReference type="PANTHER" id="PTHR43024">
    <property type="entry name" value="UDP-N-ACETYLMURAMOYL-TRIPEPTIDE--D-ALANYL-D-ALANINE LIGASE"/>
    <property type="match status" value="1"/>
</dbReference>
<dbReference type="InterPro" id="IPR013221">
    <property type="entry name" value="Mur_ligase_cen"/>
</dbReference>
<keyword evidence="4 10" id="KW-0547">Nucleotide-binding</keyword>
<dbReference type="Gene3D" id="3.40.1390.10">
    <property type="entry name" value="MurE/MurF, N-terminal domain"/>
    <property type="match status" value="1"/>
</dbReference>
<dbReference type="GO" id="GO:0005524">
    <property type="term" value="F:ATP binding"/>
    <property type="evidence" value="ECO:0007669"/>
    <property type="project" value="UniProtKB-UniRule"/>
</dbReference>
<keyword evidence="6 10" id="KW-0133">Cell shape</keyword>
<dbReference type="GO" id="GO:0005737">
    <property type="term" value="C:cytoplasm"/>
    <property type="evidence" value="ECO:0007669"/>
    <property type="project" value="UniProtKB-SubCell"/>
</dbReference>
<feature type="domain" description="Mur ligase C-terminal" evidence="12">
    <location>
        <begin position="317"/>
        <end position="434"/>
    </location>
</feature>
<dbReference type="PANTHER" id="PTHR43024:SF1">
    <property type="entry name" value="UDP-N-ACETYLMURAMOYL-TRIPEPTIDE--D-ALANYL-D-ALANINE LIGASE"/>
    <property type="match status" value="1"/>
</dbReference>
<comment type="similarity">
    <text evidence="10">Belongs to the MurCDEF family. MurF subfamily.</text>
</comment>
<comment type="catalytic activity">
    <reaction evidence="10 11">
        <text>D-alanyl-D-alanine + UDP-N-acetyl-alpha-D-muramoyl-L-alanyl-gamma-D-glutamyl-meso-2,6-diaminopimelate + ATP = UDP-N-acetyl-alpha-D-muramoyl-L-alanyl-gamma-D-glutamyl-meso-2,6-diaminopimeloyl-D-alanyl-D-alanine + ADP + phosphate + H(+)</text>
        <dbReference type="Rhea" id="RHEA:28374"/>
        <dbReference type="ChEBI" id="CHEBI:15378"/>
        <dbReference type="ChEBI" id="CHEBI:30616"/>
        <dbReference type="ChEBI" id="CHEBI:43474"/>
        <dbReference type="ChEBI" id="CHEBI:57822"/>
        <dbReference type="ChEBI" id="CHEBI:61386"/>
        <dbReference type="ChEBI" id="CHEBI:83905"/>
        <dbReference type="ChEBI" id="CHEBI:456216"/>
        <dbReference type="EC" id="6.3.2.10"/>
    </reaction>
</comment>
<dbReference type="GO" id="GO:0008766">
    <property type="term" value="F:UDP-N-acetylmuramoylalanyl-D-glutamyl-2,6-diaminopimelate-D-alanyl-D-alanine ligase activity"/>
    <property type="evidence" value="ECO:0007669"/>
    <property type="project" value="RHEA"/>
</dbReference>
<evidence type="ECO:0000256" key="3">
    <source>
        <dbReference type="ARBA" id="ARBA00022618"/>
    </source>
</evidence>
<proteinExistence type="inferred from homology"/>
<dbReference type="GO" id="GO:0051301">
    <property type="term" value="P:cell division"/>
    <property type="evidence" value="ECO:0007669"/>
    <property type="project" value="UniProtKB-KW"/>
</dbReference>
<keyword evidence="3 10" id="KW-0132">Cell division</keyword>
<dbReference type="GO" id="GO:0008360">
    <property type="term" value="P:regulation of cell shape"/>
    <property type="evidence" value="ECO:0007669"/>
    <property type="project" value="UniProtKB-KW"/>
</dbReference>
<dbReference type="Gene3D" id="3.40.1190.10">
    <property type="entry name" value="Mur-like, catalytic domain"/>
    <property type="match status" value="1"/>
</dbReference>
<dbReference type="InterPro" id="IPR005863">
    <property type="entry name" value="UDP-N-AcMur_synth"/>
</dbReference>
<sequence length="452" mass="49700">MMALTLRQVQDWTRGESEACDLDARVERLAIDSREAGRGVLFAALPGTRTDGHAFVEEVWRRGGVALVQRDFQRRGGPQIRVDSPLHAMGTLLRRYIDANHITVVGITGSVGKTSVKELVTAVLRTRYTTTSSLGNYNTAIGLPLSFFAGPFETTHFVAEMGMRAPGEILQLTRIAPPDVAVISSVGPSHLEFMGSIEAIQRAKGEILQGLKPMGLAVLNADNEWVQELGQATDKRVQWFGRAAADARIEDAQVHDTHTVITVNLSGQRVRVRLPWLGVHHAYNVAAALLVGRELGISWAEAKDGLERVTADRSRIRVLHFGSITVLEDVYNASPLSTKAALDVLQTRQGRKVAVLGDMLELGSQEVSGHQEVGAYAAERVDLLLAVGQRARQTFEAARATGFPAAWVFSREQAVQWLQETLQPGDVVLLKASRGMQFEWITEHLRQWEARP</sequence>
<keyword evidence="5 10" id="KW-0067">ATP-binding</keyword>
<dbReference type="Proteomes" id="UP000241848">
    <property type="component" value="Unassembled WGS sequence"/>
</dbReference>
<evidence type="ECO:0000256" key="8">
    <source>
        <dbReference type="ARBA" id="ARBA00023306"/>
    </source>
</evidence>
<dbReference type="Pfam" id="PF02875">
    <property type="entry name" value="Mur_ligase_C"/>
    <property type="match status" value="1"/>
</dbReference>
<dbReference type="NCBIfam" id="TIGR01143">
    <property type="entry name" value="murF"/>
    <property type="match status" value="1"/>
</dbReference>
<feature type="binding site" evidence="10">
    <location>
        <begin position="109"/>
        <end position="115"/>
    </location>
    <ligand>
        <name>ATP</name>
        <dbReference type="ChEBI" id="CHEBI:30616"/>
    </ligand>
</feature>
<evidence type="ECO:0000256" key="5">
    <source>
        <dbReference type="ARBA" id="ARBA00022840"/>
    </source>
</evidence>
<dbReference type="Gene3D" id="3.90.190.20">
    <property type="entry name" value="Mur ligase, C-terminal domain"/>
    <property type="match status" value="1"/>
</dbReference>
<evidence type="ECO:0000256" key="10">
    <source>
        <dbReference type="HAMAP-Rule" id="MF_02019"/>
    </source>
</evidence>
<comment type="subcellular location">
    <subcellularLocation>
        <location evidence="10 11">Cytoplasm</location>
    </subcellularLocation>
</comment>
<dbReference type="AlphaFoldDB" id="A0A2T2WEL3"/>
<dbReference type="GO" id="GO:0009252">
    <property type="term" value="P:peptidoglycan biosynthetic process"/>
    <property type="evidence" value="ECO:0007669"/>
    <property type="project" value="UniProtKB-UniRule"/>
</dbReference>
<name>A0A2T2WEL3_9FIRM</name>
<evidence type="ECO:0000259" key="13">
    <source>
        <dbReference type="Pfam" id="PF08245"/>
    </source>
</evidence>
<dbReference type="Pfam" id="PF08245">
    <property type="entry name" value="Mur_ligase_M"/>
    <property type="match status" value="1"/>
</dbReference>
<dbReference type="InterPro" id="IPR051046">
    <property type="entry name" value="MurCDEF_CellWall_CoF430Synth"/>
</dbReference>
<keyword evidence="8 10" id="KW-0131">Cell cycle</keyword>
<evidence type="ECO:0000259" key="12">
    <source>
        <dbReference type="Pfam" id="PF02875"/>
    </source>
</evidence>
<dbReference type="InterPro" id="IPR036565">
    <property type="entry name" value="Mur-like_cat_sf"/>
</dbReference>
<dbReference type="EMBL" id="PXYV01000054">
    <property type="protein sequence ID" value="PSR20676.1"/>
    <property type="molecule type" value="Genomic_DNA"/>
</dbReference>
<dbReference type="SUPFAM" id="SSF53623">
    <property type="entry name" value="MurD-like peptide ligases, catalytic domain"/>
    <property type="match status" value="1"/>
</dbReference>
<dbReference type="SUPFAM" id="SSF53244">
    <property type="entry name" value="MurD-like peptide ligases, peptide-binding domain"/>
    <property type="match status" value="1"/>
</dbReference>
<dbReference type="InterPro" id="IPR004101">
    <property type="entry name" value="Mur_ligase_C"/>
</dbReference>
<evidence type="ECO:0000256" key="2">
    <source>
        <dbReference type="ARBA" id="ARBA00022598"/>
    </source>
</evidence>
<dbReference type="HAMAP" id="MF_02019">
    <property type="entry name" value="MurF"/>
    <property type="match status" value="1"/>
</dbReference>
<keyword evidence="1 10" id="KW-0963">Cytoplasm</keyword>
<reference evidence="14 15" key="1">
    <citation type="journal article" date="2014" name="BMC Genomics">
        <title>Comparison of environmental and isolate Sulfobacillus genomes reveals diverse carbon, sulfur, nitrogen, and hydrogen metabolisms.</title>
        <authorList>
            <person name="Justice N.B."/>
            <person name="Norman A."/>
            <person name="Brown C.T."/>
            <person name="Singh A."/>
            <person name="Thomas B.C."/>
            <person name="Banfield J.F."/>
        </authorList>
    </citation>
    <scope>NUCLEOTIDE SEQUENCE [LARGE SCALE GENOMIC DNA]</scope>
    <source>
        <strain evidence="14">AMDSBA3</strain>
    </source>
</reference>
<keyword evidence="7 10" id="KW-0573">Peptidoglycan synthesis</keyword>
<dbReference type="EC" id="6.3.2.10" evidence="10 11"/>
<keyword evidence="2 10" id="KW-0436">Ligase</keyword>
<evidence type="ECO:0000256" key="7">
    <source>
        <dbReference type="ARBA" id="ARBA00022984"/>
    </source>
</evidence>
<keyword evidence="9 10" id="KW-0961">Cell wall biogenesis/degradation</keyword>
<evidence type="ECO:0000256" key="9">
    <source>
        <dbReference type="ARBA" id="ARBA00023316"/>
    </source>
</evidence>
<protein>
    <recommendedName>
        <fullName evidence="10 11">UDP-N-acetylmuramoyl-tripeptide--D-alanyl-D-alanine ligase</fullName>
        <ecNumber evidence="10 11">6.3.2.10</ecNumber>
    </recommendedName>
    <alternativeName>
        <fullName evidence="10">D-alanyl-D-alanine-adding enzyme</fullName>
    </alternativeName>
</protein>